<sequence>MELPGTVKRRELDGEGLWRWTPVSFGLSADGIVAAKDLKSWNVIVDARAWRAADAGDPGPCGFDVDTVGGGAESYIAESAAAAEEWVKAIKRRAAGEEALEELEPEAPPPPPPQRRTVSEAEETPEDEPEDESKRSASPPPAPSTAVARQQDPEVVEDTLAVDTTDAVELARAETAEDRTRRAVAAEAAARTQVAAVREDLAALALQRAGDVEARSQERLKASEAVAKQKTETQKWRERYEASEHSRLSQKGQLDELRRLQKQCARLEGRAEALEERVKIEATRRRKAEAASDAHEMRAVRLQQQLDIAHDEVELLRGAQSRQRRDRDRLLSTINRTDAIVYGGKTRTPRPFFGSKDVPSTTRSRTRARSDQGRQPAWRSSLDTGPRSRRKHVSRAGDSSAGV</sequence>
<reference evidence="2" key="1">
    <citation type="submission" date="2021-01" db="EMBL/GenBank/DDBJ databases">
        <authorList>
            <person name="Corre E."/>
            <person name="Pelletier E."/>
            <person name="Niang G."/>
            <person name="Scheremetjew M."/>
            <person name="Finn R."/>
            <person name="Kale V."/>
            <person name="Holt S."/>
            <person name="Cochrane G."/>
            <person name="Meng A."/>
            <person name="Brown T."/>
            <person name="Cohen L."/>
        </authorList>
    </citation>
    <scope>NUCLEOTIDE SEQUENCE</scope>
    <source>
        <strain evidence="2">CCMP1756</strain>
    </source>
</reference>
<feature type="region of interest" description="Disordered" evidence="1">
    <location>
        <begin position="341"/>
        <end position="403"/>
    </location>
</feature>
<accession>A0A7S3ZWZ5</accession>
<evidence type="ECO:0000313" key="2">
    <source>
        <dbReference type="EMBL" id="CAE0696759.1"/>
    </source>
</evidence>
<dbReference type="EMBL" id="HBIW01014184">
    <property type="protein sequence ID" value="CAE0696759.1"/>
    <property type="molecule type" value="Transcribed_RNA"/>
</dbReference>
<feature type="compositionally biased region" description="Basic and acidic residues" evidence="1">
    <location>
        <begin position="169"/>
        <end position="181"/>
    </location>
</feature>
<dbReference type="AlphaFoldDB" id="A0A7S3ZWZ5"/>
<protein>
    <submittedName>
        <fullName evidence="2">Uncharacterized protein</fullName>
    </submittedName>
</protein>
<name>A0A7S3ZWZ5_9STRA</name>
<gene>
    <name evidence="2" type="ORF">PCAL00307_LOCUS12195</name>
</gene>
<proteinExistence type="predicted"/>
<evidence type="ECO:0000256" key="1">
    <source>
        <dbReference type="SAM" id="MobiDB-lite"/>
    </source>
</evidence>
<feature type="region of interest" description="Disordered" evidence="1">
    <location>
        <begin position="211"/>
        <end position="252"/>
    </location>
</feature>
<organism evidence="2">
    <name type="scientific">Pelagomonas calceolata</name>
    <dbReference type="NCBI Taxonomy" id="35677"/>
    <lineage>
        <taxon>Eukaryota</taxon>
        <taxon>Sar</taxon>
        <taxon>Stramenopiles</taxon>
        <taxon>Ochrophyta</taxon>
        <taxon>Pelagophyceae</taxon>
        <taxon>Pelagomonadales</taxon>
        <taxon>Pelagomonadaceae</taxon>
        <taxon>Pelagomonas</taxon>
    </lineage>
</organism>
<feature type="region of interest" description="Disordered" evidence="1">
    <location>
        <begin position="97"/>
        <end position="181"/>
    </location>
</feature>
<feature type="compositionally biased region" description="Acidic residues" evidence="1">
    <location>
        <begin position="120"/>
        <end position="131"/>
    </location>
</feature>